<dbReference type="Proteomes" id="UP000230390">
    <property type="component" value="Unassembled WGS sequence"/>
</dbReference>
<dbReference type="RefSeq" id="WP_099790521.1">
    <property type="nucleotide sequence ID" value="NZ_JBHLYV010000019.1"/>
</dbReference>
<dbReference type="Gene3D" id="2.60.40.10">
    <property type="entry name" value="Immunoglobulins"/>
    <property type="match status" value="1"/>
</dbReference>
<dbReference type="OrthoDB" id="6658153at2"/>
<gene>
    <name evidence="1" type="ORF">CR105_17570</name>
</gene>
<dbReference type="InterPro" id="IPR013783">
    <property type="entry name" value="Ig-like_fold"/>
</dbReference>
<evidence type="ECO:0000313" key="1">
    <source>
        <dbReference type="EMBL" id="PIL43834.1"/>
    </source>
</evidence>
<comment type="caution">
    <text evidence="1">The sequence shown here is derived from an EMBL/GenBank/DDBJ whole genome shotgun (WGS) entry which is preliminary data.</text>
</comment>
<dbReference type="AlphaFoldDB" id="A0A2G8TCX4"/>
<evidence type="ECO:0000313" key="2">
    <source>
        <dbReference type="Proteomes" id="UP000230390"/>
    </source>
</evidence>
<dbReference type="InterPro" id="IPR008962">
    <property type="entry name" value="PapD-like_sf"/>
</dbReference>
<protein>
    <recommendedName>
        <fullName evidence="3">Molecular chaperone</fullName>
    </recommendedName>
</protein>
<name>A0A2G8TCX4_9BURK</name>
<organism evidence="1 2">
    <name type="scientific">Massilia eurypsychrophila</name>
    <dbReference type="NCBI Taxonomy" id="1485217"/>
    <lineage>
        <taxon>Bacteria</taxon>
        <taxon>Pseudomonadati</taxon>
        <taxon>Pseudomonadota</taxon>
        <taxon>Betaproteobacteria</taxon>
        <taxon>Burkholderiales</taxon>
        <taxon>Oxalobacteraceae</taxon>
        <taxon>Telluria group</taxon>
        <taxon>Massilia</taxon>
    </lineage>
</organism>
<reference evidence="1 2" key="1">
    <citation type="submission" date="2017-10" db="EMBL/GenBank/DDBJ databases">
        <title>Massilia psychrophilum sp. nov., a novel purple-pigmented bacterium isolated from Tianshan glacier, Xinjiang Municipality, China.</title>
        <authorList>
            <person name="Wang H."/>
        </authorList>
    </citation>
    <scope>NUCLEOTIDE SEQUENCE [LARGE SCALE GENOMIC DNA]</scope>
    <source>
        <strain evidence="1 2">JCM 30074</strain>
    </source>
</reference>
<evidence type="ECO:0008006" key="3">
    <source>
        <dbReference type="Google" id="ProtNLM"/>
    </source>
</evidence>
<dbReference type="EMBL" id="PDOC01000011">
    <property type="protein sequence ID" value="PIL43834.1"/>
    <property type="molecule type" value="Genomic_DNA"/>
</dbReference>
<proteinExistence type="predicted"/>
<sequence length="282" mass="29919">MNLAPLLSARLAGALLVTLSLLAPLARADLMLFPTRVVFEKNQRSTQVDLVNNGGEAATYRISLVNRRMNDSGELKPVDAPAAGELFAADMVQFSPRQITLQPGTSQTVRVMIRKPADLAPGEYRSHLQFQRMPDPKGASSVEAKAGDSKEIGIFLNALVGASIPVIVRHDDTSAAVALSRLELKKGEAGARPMLAFQFERSGSRSVYGDLEVHFTPQGGAAQVVGRAVGVAVYTPNTVRLASLPLQAPAGTALARGTLRASYRERPEAGGALLAESTLVLP</sequence>
<dbReference type="SUPFAM" id="SSF49354">
    <property type="entry name" value="PapD-like"/>
    <property type="match status" value="1"/>
</dbReference>
<keyword evidence="2" id="KW-1185">Reference proteome</keyword>
<accession>A0A2G8TCX4</accession>